<comment type="caution">
    <text evidence="13">The sequence shown here is derived from an EMBL/GenBank/DDBJ whole genome shotgun (WGS) entry which is preliminary data.</text>
</comment>
<proteinExistence type="predicted"/>
<comment type="function">
    <text evidence="11">Ferredoxins are iron-sulfur proteins that transfer electrons in a wide variety of metabolic reactions.</text>
</comment>
<accession>A0A9D7HNL2</accession>
<feature type="domain" description="4Fe-4S ferredoxin-type" evidence="12">
    <location>
        <begin position="1"/>
        <end position="30"/>
    </location>
</feature>
<evidence type="ECO:0000313" key="14">
    <source>
        <dbReference type="Proteomes" id="UP000807785"/>
    </source>
</evidence>
<keyword evidence="4 11" id="KW-0004">4Fe-4S</keyword>
<name>A0A9D7HNL2_9PROT</name>
<dbReference type="SUPFAM" id="SSF54862">
    <property type="entry name" value="4Fe-4S ferredoxins"/>
    <property type="match status" value="1"/>
</dbReference>
<feature type="domain" description="4Fe-4S ferredoxin-type" evidence="12">
    <location>
        <begin position="31"/>
        <end position="60"/>
    </location>
</feature>
<keyword evidence="5 11" id="KW-0479">Metal-binding</keyword>
<dbReference type="EMBL" id="JADJEV010000005">
    <property type="protein sequence ID" value="MBK6975324.1"/>
    <property type="molecule type" value="Genomic_DNA"/>
</dbReference>
<dbReference type="Pfam" id="PF11953">
    <property type="entry name" value="DUF3470"/>
    <property type="match status" value="1"/>
</dbReference>
<dbReference type="Proteomes" id="UP000807785">
    <property type="component" value="Unassembled WGS sequence"/>
</dbReference>
<evidence type="ECO:0000256" key="11">
    <source>
        <dbReference type="RuleBase" id="RU364098"/>
    </source>
</evidence>
<dbReference type="PRINTS" id="PR00354">
    <property type="entry name" value="7FE8SFRDOXIN"/>
</dbReference>
<dbReference type="PROSITE" id="PS51379">
    <property type="entry name" value="4FE4S_FER_2"/>
    <property type="match status" value="2"/>
</dbReference>
<evidence type="ECO:0000256" key="7">
    <source>
        <dbReference type="ARBA" id="ARBA00022982"/>
    </source>
</evidence>
<dbReference type="InterPro" id="IPR050294">
    <property type="entry name" value="RnfB_subfamily"/>
</dbReference>
<evidence type="ECO:0000256" key="2">
    <source>
        <dbReference type="ARBA" id="ARBA00001966"/>
    </source>
</evidence>
<evidence type="ECO:0000256" key="10">
    <source>
        <dbReference type="ARBA" id="ARBA00023291"/>
    </source>
</evidence>
<protein>
    <recommendedName>
        <fullName evidence="11">Ferredoxin</fullName>
    </recommendedName>
</protein>
<dbReference type="InterPro" id="IPR017900">
    <property type="entry name" value="4Fe4S_Fe_S_CS"/>
</dbReference>
<evidence type="ECO:0000256" key="9">
    <source>
        <dbReference type="ARBA" id="ARBA00023014"/>
    </source>
</evidence>
<evidence type="ECO:0000259" key="12">
    <source>
        <dbReference type="PROSITE" id="PS51379"/>
    </source>
</evidence>
<dbReference type="InterPro" id="IPR017896">
    <property type="entry name" value="4Fe4S_Fe-S-bd"/>
</dbReference>
<dbReference type="InterPro" id="IPR000813">
    <property type="entry name" value="7Fe_ferredoxin"/>
</dbReference>
<comment type="cofactor">
    <cofactor evidence="1 11">
        <name>[3Fe-4S] cluster</name>
        <dbReference type="ChEBI" id="CHEBI:21137"/>
    </cofactor>
</comment>
<dbReference type="PANTHER" id="PTHR42859:SF2">
    <property type="entry name" value="FERREDOXIN"/>
    <property type="match status" value="1"/>
</dbReference>
<dbReference type="PANTHER" id="PTHR42859">
    <property type="entry name" value="OXIDOREDUCTASE"/>
    <property type="match status" value="1"/>
</dbReference>
<dbReference type="GO" id="GO:0051538">
    <property type="term" value="F:3 iron, 4 sulfur cluster binding"/>
    <property type="evidence" value="ECO:0007669"/>
    <property type="project" value="UniProtKB-KW"/>
</dbReference>
<sequence>MTTIVTDNCNGCRFTDCVTVCPVACFHADETMLYIDNNVCIQCSACIPLCPVHAIYADDDIPEDQAHWIEINAERSQALPVVTEKQDALPGAEARKAALGY</sequence>
<organism evidence="13 14">
    <name type="scientific">Candidatus Methylophosphatis roskildensis</name>
    <dbReference type="NCBI Taxonomy" id="2899263"/>
    <lineage>
        <taxon>Bacteria</taxon>
        <taxon>Pseudomonadati</taxon>
        <taxon>Pseudomonadota</taxon>
        <taxon>Betaproteobacteria</taxon>
        <taxon>Nitrosomonadales</taxon>
        <taxon>Sterolibacteriaceae</taxon>
        <taxon>Candidatus Methylophosphatis</taxon>
    </lineage>
</organism>
<dbReference type="GO" id="GO:0046872">
    <property type="term" value="F:metal ion binding"/>
    <property type="evidence" value="ECO:0007669"/>
    <property type="project" value="UniProtKB-KW"/>
</dbReference>
<dbReference type="Gene3D" id="3.30.70.20">
    <property type="match status" value="1"/>
</dbReference>
<keyword evidence="3 11" id="KW-0813">Transport</keyword>
<dbReference type="GO" id="GO:0009055">
    <property type="term" value="F:electron transfer activity"/>
    <property type="evidence" value="ECO:0007669"/>
    <property type="project" value="InterPro"/>
</dbReference>
<keyword evidence="8 11" id="KW-0408">Iron</keyword>
<evidence type="ECO:0000256" key="8">
    <source>
        <dbReference type="ARBA" id="ARBA00023004"/>
    </source>
</evidence>
<dbReference type="AlphaFoldDB" id="A0A9D7HNL2"/>
<dbReference type="Pfam" id="PF00037">
    <property type="entry name" value="Fer4"/>
    <property type="match status" value="1"/>
</dbReference>
<keyword evidence="6 11" id="KW-0677">Repeat</keyword>
<dbReference type="GO" id="GO:0051539">
    <property type="term" value="F:4 iron, 4 sulfur cluster binding"/>
    <property type="evidence" value="ECO:0007669"/>
    <property type="project" value="UniProtKB-KW"/>
</dbReference>
<evidence type="ECO:0000256" key="6">
    <source>
        <dbReference type="ARBA" id="ARBA00022737"/>
    </source>
</evidence>
<evidence type="ECO:0000313" key="13">
    <source>
        <dbReference type="EMBL" id="MBK6975324.1"/>
    </source>
</evidence>
<reference evidence="13" key="1">
    <citation type="submission" date="2020-10" db="EMBL/GenBank/DDBJ databases">
        <title>Connecting structure to function with the recovery of over 1000 high-quality activated sludge metagenome-assembled genomes encoding full-length rRNA genes using long-read sequencing.</title>
        <authorList>
            <person name="Singleton C.M."/>
            <person name="Petriglieri F."/>
            <person name="Kristensen J.M."/>
            <person name="Kirkegaard R.H."/>
            <person name="Michaelsen T.Y."/>
            <person name="Andersen M.H."/>
            <person name="Karst S.M."/>
            <person name="Dueholm M.S."/>
            <person name="Nielsen P.H."/>
            <person name="Albertsen M."/>
        </authorList>
    </citation>
    <scope>NUCLEOTIDE SEQUENCE</scope>
    <source>
        <strain evidence="13">Bjer_18-Q3-R1-45_BAT3C.347</strain>
    </source>
</reference>
<comment type="cofactor">
    <cofactor evidence="2 11">
        <name>[4Fe-4S] cluster</name>
        <dbReference type="ChEBI" id="CHEBI:49883"/>
    </cofactor>
</comment>
<dbReference type="InterPro" id="IPR022569">
    <property type="entry name" value="Fd_C"/>
</dbReference>
<evidence type="ECO:0000256" key="4">
    <source>
        <dbReference type="ARBA" id="ARBA00022485"/>
    </source>
</evidence>
<evidence type="ECO:0000256" key="1">
    <source>
        <dbReference type="ARBA" id="ARBA00001927"/>
    </source>
</evidence>
<evidence type="ECO:0000256" key="5">
    <source>
        <dbReference type="ARBA" id="ARBA00022723"/>
    </source>
</evidence>
<gene>
    <name evidence="13" type="ORF">IPH26_21070</name>
</gene>
<dbReference type="PROSITE" id="PS00198">
    <property type="entry name" value="4FE4S_FER_1"/>
    <property type="match status" value="1"/>
</dbReference>
<keyword evidence="10 11" id="KW-0003">3Fe-4S</keyword>
<evidence type="ECO:0000256" key="3">
    <source>
        <dbReference type="ARBA" id="ARBA00022448"/>
    </source>
</evidence>
<keyword evidence="9 11" id="KW-0411">Iron-sulfur</keyword>
<keyword evidence="7 11" id="KW-0249">Electron transport</keyword>